<dbReference type="RefSeq" id="WP_184791125.1">
    <property type="nucleotide sequence ID" value="NZ_BONT01000008.1"/>
</dbReference>
<dbReference type="AlphaFoldDB" id="A0A841FQH0"/>
<comment type="caution">
    <text evidence="1">The sequence shown here is derived from an EMBL/GenBank/DDBJ whole genome shotgun (WGS) entry which is preliminary data.</text>
</comment>
<proteinExistence type="predicted"/>
<reference evidence="1 2" key="1">
    <citation type="submission" date="2020-08" db="EMBL/GenBank/DDBJ databases">
        <title>Genomic Encyclopedia of Type Strains, Phase IV (KMG-IV): sequencing the most valuable type-strain genomes for metagenomic binning, comparative biology and taxonomic classification.</title>
        <authorList>
            <person name="Goeker M."/>
        </authorList>
    </citation>
    <scope>NUCLEOTIDE SEQUENCE [LARGE SCALE GENOMIC DNA]</scope>
    <source>
        <strain evidence="1 2">YIM 65646</strain>
    </source>
</reference>
<name>A0A841FQH0_9ACTN</name>
<protein>
    <submittedName>
        <fullName evidence="1">Uncharacterized protein</fullName>
    </submittedName>
</protein>
<organism evidence="1 2">
    <name type="scientific">Phytomonospora endophytica</name>
    <dbReference type="NCBI Taxonomy" id="714109"/>
    <lineage>
        <taxon>Bacteria</taxon>
        <taxon>Bacillati</taxon>
        <taxon>Actinomycetota</taxon>
        <taxon>Actinomycetes</taxon>
        <taxon>Micromonosporales</taxon>
        <taxon>Micromonosporaceae</taxon>
        <taxon>Phytomonospora</taxon>
    </lineage>
</organism>
<dbReference type="EMBL" id="JACHGT010000016">
    <property type="protein sequence ID" value="MBB6038326.1"/>
    <property type="molecule type" value="Genomic_DNA"/>
</dbReference>
<dbReference type="Proteomes" id="UP000548476">
    <property type="component" value="Unassembled WGS sequence"/>
</dbReference>
<accession>A0A841FQH0</accession>
<evidence type="ECO:0000313" key="2">
    <source>
        <dbReference type="Proteomes" id="UP000548476"/>
    </source>
</evidence>
<sequence length="45" mass="5184">MLRARLAYAYQCSPVDLRDLTWGETRAMCAVLEDVAEAQRRAARR</sequence>
<keyword evidence="2" id="KW-1185">Reference proteome</keyword>
<evidence type="ECO:0000313" key="1">
    <source>
        <dbReference type="EMBL" id="MBB6038326.1"/>
    </source>
</evidence>
<gene>
    <name evidence="1" type="ORF">HNR73_006209</name>
</gene>